<organism evidence="2 3">
    <name type="scientific">Thalassobaculum fulvum</name>
    <dbReference type="NCBI Taxonomy" id="1633335"/>
    <lineage>
        <taxon>Bacteria</taxon>
        <taxon>Pseudomonadati</taxon>
        <taxon>Pseudomonadota</taxon>
        <taxon>Alphaproteobacteria</taxon>
        <taxon>Rhodospirillales</taxon>
        <taxon>Thalassobaculaceae</taxon>
        <taxon>Thalassobaculum</taxon>
    </lineage>
</organism>
<feature type="chain" id="PRO_5037056999" evidence="1">
    <location>
        <begin position="24"/>
        <end position="279"/>
    </location>
</feature>
<evidence type="ECO:0000313" key="3">
    <source>
        <dbReference type="Proteomes" id="UP000630353"/>
    </source>
</evidence>
<feature type="signal peptide" evidence="1">
    <location>
        <begin position="1"/>
        <end position="23"/>
    </location>
</feature>
<keyword evidence="2" id="KW-0547">Nucleotide-binding</keyword>
<dbReference type="AlphaFoldDB" id="A0A918XSE1"/>
<keyword evidence="3" id="KW-1185">Reference proteome</keyword>
<comment type="caution">
    <text evidence="2">The sequence shown here is derived from an EMBL/GenBank/DDBJ whole genome shotgun (WGS) entry which is preliminary data.</text>
</comment>
<evidence type="ECO:0000256" key="1">
    <source>
        <dbReference type="SAM" id="SignalP"/>
    </source>
</evidence>
<accession>A0A918XSE1</accession>
<dbReference type="Pfam" id="PF08904">
    <property type="entry name" value="EipB_like"/>
    <property type="match status" value="1"/>
</dbReference>
<gene>
    <name evidence="2" type="ORF">GCM10017083_21880</name>
</gene>
<reference evidence="2" key="2">
    <citation type="submission" date="2020-09" db="EMBL/GenBank/DDBJ databases">
        <authorList>
            <person name="Sun Q."/>
            <person name="Kim S."/>
        </authorList>
    </citation>
    <scope>NUCLEOTIDE SEQUENCE</scope>
    <source>
        <strain evidence="2">KCTC 42651</strain>
    </source>
</reference>
<proteinExistence type="predicted"/>
<sequence>MRVTRGIVSLLALVAVFAAPVVAVPIAASSAAAATPFAGIVPHRALYKVSLARSASSSEIIDVRGRMGFEWRDDCDGWAIEQRYLMSFSRTSGDGYEISSRYTTWEAKTGDLYRFIVERQRGGGAELVRGRAVMPLPLGSGSGKAVFTDPRPEEILLEADTLLPTEHTLRLIEQAKLGKRFFRAKVFDGSEVEPGSLVSAVIGAPKSDAPPLDLPVLSGEYWPIRLAFFKPGQSESRPDFEMSLELLANGIARRMLLDYGDIRVALTMERLETLDAKAC</sequence>
<dbReference type="GO" id="GO:0005524">
    <property type="term" value="F:ATP binding"/>
    <property type="evidence" value="ECO:0007669"/>
    <property type="project" value="UniProtKB-KW"/>
</dbReference>
<dbReference type="InterPro" id="IPR015000">
    <property type="entry name" value="EipB-like"/>
</dbReference>
<dbReference type="Proteomes" id="UP000630353">
    <property type="component" value="Unassembled WGS sequence"/>
</dbReference>
<keyword evidence="1" id="KW-0732">Signal</keyword>
<dbReference type="RefSeq" id="WP_189989287.1">
    <property type="nucleotide sequence ID" value="NZ_BMZS01000004.1"/>
</dbReference>
<name>A0A918XSE1_9PROT</name>
<evidence type="ECO:0000313" key="2">
    <source>
        <dbReference type="EMBL" id="GHD49522.1"/>
    </source>
</evidence>
<keyword evidence="2" id="KW-0067">ATP-binding</keyword>
<protein>
    <submittedName>
        <fullName evidence="2">ATP-binding protein</fullName>
    </submittedName>
</protein>
<dbReference type="EMBL" id="BMZS01000004">
    <property type="protein sequence ID" value="GHD49522.1"/>
    <property type="molecule type" value="Genomic_DNA"/>
</dbReference>
<reference evidence="2" key="1">
    <citation type="journal article" date="2014" name="Int. J. Syst. Evol. Microbiol.">
        <title>Complete genome sequence of Corynebacterium casei LMG S-19264T (=DSM 44701T), isolated from a smear-ripened cheese.</title>
        <authorList>
            <consortium name="US DOE Joint Genome Institute (JGI-PGF)"/>
            <person name="Walter F."/>
            <person name="Albersmeier A."/>
            <person name="Kalinowski J."/>
            <person name="Ruckert C."/>
        </authorList>
    </citation>
    <scope>NUCLEOTIDE SEQUENCE</scope>
    <source>
        <strain evidence="2">KCTC 42651</strain>
    </source>
</reference>